<evidence type="ECO:0000256" key="12">
    <source>
        <dbReference type="RuleBase" id="RU003525"/>
    </source>
</evidence>
<feature type="domain" description="2Fe-2S ferredoxin-type" evidence="14">
    <location>
        <begin position="19"/>
        <end position="97"/>
    </location>
</feature>
<evidence type="ECO:0000313" key="17">
    <source>
        <dbReference type="EMBL" id="NYI05835.1"/>
    </source>
</evidence>
<dbReference type="PANTHER" id="PTHR43105:SF12">
    <property type="entry name" value="NADH-QUINONE OXIDOREDUCTASE SUBUNIT G"/>
    <property type="match status" value="1"/>
</dbReference>
<dbReference type="InterPro" id="IPR000283">
    <property type="entry name" value="NADH_UbQ_OxRdtase_75kDa_su_CS"/>
</dbReference>
<feature type="domain" description="4Fe-4S His(Cys)3-ligated-type" evidence="16">
    <location>
        <begin position="99"/>
        <end position="138"/>
    </location>
</feature>
<dbReference type="Pfam" id="PF22117">
    <property type="entry name" value="Fer4_Nqo3"/>
    <property type="match status" value="1"/>
</dbReference>
<feature type="compositionally biased region" description="Low complexity" evidence="13">
    <location>
        <begin position="852"/>
        <end position="863"/>
    </location>
</feature>
<dbReference type="InterPro" id="IPR006963">
    <property type="entry name" value="Mopterin_OxRdtase_4Fe-4S_dom"/>
</dbReference>
<name>A0A852ZV83_9ACTN</name>
<evidence type="ECO:0000256" key="3">
    <source>
        <dbReference type="ARBA" id="ARBA00022485"/>
    </source>
</evidence>
<dbReference type="FunFam" id="3.10.20.740:FF:000001">
    <property type="entry name" value="NADH-quinone oxidoreductase subunit G"/>
    <property type="match status" value="1"/>
</dbReference>
<evidence type="ECO:0000259" key="15">
    <source>
        <dbReference type="PROSITE" id="PS51669"/>
    </source>
</evidence>
<dbReference type="PROSITE" id="PS00643">
    <property type="entry name" value="COMPLEX1_75K_3"/>
    <property type="match status" value="1"/>
</dbReference>
<keyword evidence="18" id="KW-1185">Reference proteome</keyword>
<dbReference type="GO" id="GO:0046872">
    <property type="term" value="F:metal ion binding"/>
    <property type="evidence" value="ECO:0007669"/>
    <property type="project" value="UniProtKB-UniRule"/>
</dbReference>
<dbReference type="InterPro" id="IPR009010">
    <property type="entry name" value="Asp_de-COase-like_dom_sf"/>
</dbReference>
<evidence type="ECO:0000256" key="2">
    <source>
        <dbReference type="ARBA" id="ARBA00005404"/>
    </source>
</evidence>
<evidence type="ECO:0000256" key="8">
    <source>
        <dbReference type="ARBA" id="ARBA00023004"/>
    </source>
</evidence>
<evidence type="ECO:0000256" key="11">
    <source>
        <dbReference type="ARBA" id="ARBA00047712"/>
    </source>
</evidence>
<dbReference type="Gene3D" id="3.10.20.740">
    <property type="match status" value="1"/>
</dbReference>
<keyword evidence="4 12" id="KW-0001">2Fe-2S</keyword>
<comment type="function">
    <text evidence="12">NDH-1 shuttles electrons from NADH, via FMN and iron-sulfur (Fe-S) centers, to quinones in the respiratory chain. Couples the redox reaction to proton translocation (for every two electrons transferred, four hydrogen ions are translocated across the cytoplasmic membrane), and thus conserves the redox energy in a proton gradient.</text>
</comment>
<dbReference type="NCBIfam" id="NF005895">
    <property type="entry name" value="PRK07860.1"/>
    <property type="match status" value="1"/>
</dbReference>
<dbReference type="InterPro" id="IPR050123">
    <property type="entry name" value="Prok_molybdopt-oxidoreductase"/>
</dbReference>
<dbReference type="SMART" id="SM00926">
    <property type="entry name" value="Molybdop_Fe4S4"/>
    <property type="match status" value="1"/>
</dbReference>
<comment type="cofactor">
    <cofactor evidence="1 12">
        <name>[4Fe-4S] cluster</name>
        <dbReference type="ChEBI" id="CHEBI:49883"/>
    </cofactor>
</comment>
<dbReference type="PROSITE" id="PS51085">
    <property type="entry name" value="2FE2S_FER_2"/>
    <property type="match status" value="1"/>
</dbReference>
<reference evidence="17 18" key="1">
    <citation type="submission" date="2020-07" db="EMBL/GenBank/DDBJ databases">
        <title>Sequencing the genomes of 1000 actinobacteria strains.</title>
        <authorList>
            <person name="Klenk H.-P."/>
        </authorList>
    </citation>
    <scope>NUCLEOTIDE SEQUENCE [LARGE SCALE GENOMIC DNA]</scope>
    <source>
        <strain evidence="17 18">DSM 42178</strain>
    </source>
</reference>
<dbReference type="Pfam" id="PF04879">
    <property type="entry name" value="Molybdop_Fe4S4"/>
    <property type="match status" value="1"/>
</dbReference>
<dbReference type="GO" id="GO:0051537">
    <property type="term" value="F:2 iron, 2 sulfur cluster binding"/>
    <property type="evidence" value="ECO:0007669"/>
    <property type="project" value="UniProtKB-UniRule"/>
</dbReference>
<evidence type="ECO:0000256" key="5">
    <source>
        <dbReference type="ARBA" id="ARBA00022719"/>
    </source>
</evidence>
<accession>A0A852ZV83</accession>
<dbReference type="Proteomes" id="UP000567795">
    <property type="component" value="Unassembled WGS sequence"/>
</dbReference>
<dbReference type="GO" id="GO:0003954">
    <property type="term" value="F:NADH dehydrogenase activity"/>
    <property type="evidence" value="ECO:0007669"/>
    <property type="project" value="TreeGrafter"/>
</dbReference>
<dbReference type="CDD" id="cd02788">
    <property type="entry name" value="MopB_CT_NDH-1_NuoG2-N7"/>
    <property type="match status" value="1"/>
</dbReference>
<evidence type="ECO:0000256" key="7">
    <source>
        <dbReference type="ARBA" id="ARBA00022967"/>
    </source>
</evidence>
<dbReference type="AlphaFoldDB" id="A0A852ZV83"/>
<dbReference type="SUPFAM" id="SSF54862">
    <property type="entry name" value="4Fe-4S ferredoxins"/>
    <property type="match status" value="1"/>
</dbReference>
<keyword evidence="7 12" id="KW-1278">Translocase</keyword>
<evidence type="ECO:0000256" key="4">
    <source>
        <dbReference type="ARBA" id="ARBA00022714"/>
    </source>
</evidence>
<dbReference type="GO" id="GO:0051539">
    <property type="term" value="F:4 iron, 4 sulfur cluster binding"/>
    <property type="evidence" value="ECO:0007669"/>
    <property type="project" value="UniProtKB-KW"/>
</dbReference>
<dbReference type="GO" id="GO:0048038">
    <property type="term" value="F:quinone binding"/>
    <property type="evidence" value="ECO:0007669"/>
    <property type="project" value="UniProtKB-UniRule"/>
</dbReference>
<keyword evidence="5 12" id="KW-0874">Quinone</keyword>
<dbReference type="Gene3D" id="3.40.50.740">
    <property type="match status" value="2"/>
</dbReference>
<dbReference type="InterPro" id="IPR001041">
    <property type="entry name" value="2Fe-2S_ferredoxin-type"/>
</dbReference>
<keyword evidence="6 12" id="KW-0479">Metal-binding</keyword>
<dbReference type="PROSITE" id="PS00641">
    <property type="entry name" value="COMPLEX1_75K_1"/>
    <property type="match status" value="1"/>
</dbReference>
<dbReference type="NCBIfam" id="TIGR01973">
    <property type="entry name" value="NuoG"/>
    <property type="match status" value="1"/>
</dbReference>
<dbReference type="PANTHER" id="PTHR43105">
    <property type="entry name" value="RESPIRATORY NITRATE REDUCTASE"/>
    <property type="match status" value="1"/>
</dbReference>
<dbReference type="PROSITE" id="PS51669">
    <property type="entry name" value="4FE4S_MOW_BIS_MGD"/>
    <property type="match status" value="1"/>
</dbReference>
<dbReference type="GO" id="GO:0042773">
    <property type="term" value="P:ATP synthesis coupled electron transport"/>
    <property type="evidence" value="ECO:0007669"/>
    <property type="project" value="InterPro"/>
</dbReference>
<dbReference type="EMBL" id="JACBZD010000001">
    <property type="protein sequence ID" value="NYI05835.1"/>
    <property type="molecule type" value="Genomic_DNA"/>
</dbReference>
<evidence type="ECO:0000256" key="13">
    <source>
        <dbReference type="SAM" id="MobiDB-lite"/>
    </source>
</evidence>
<dbReference type="Gene3D" id="3.40.228.10">
    <property type="entry name" value="Dimethylsulfoxide Reductase, domain 2"/>
    <property type="match status" value="1"/>
</dbReference>
<sequence>MTVTTNAPAGPRPPAPPEETVTCTIDGVSVTVPKGTLVIRAAELLGITVPRFCDHPLLDPVGACRQCIVEIEGQRKPVASCTIPVADGMVIRTQLTSPVAEKAQRGVMELLLINHPLDCPVCDKGGECPLQNQAMSSGSPETRFDGVKRTFPKPVPVSTQVLLDRERCVLCARCTRFSEQIAGDPFIQLTDRGADQQVGIAEGEPFRSYFSGNTIQICPVGALTSAAYRFRARPFDLVSSPTVCEHCAGGCALRTDHRRGKVLRRQAGDDPEVNEEWNCDKGRFAFRYAQLHDRLTTPLVRGQDGELRPASWPEALRRAADALTAARGRAAALPGGRVTVEDAYAWAKFTRLVLGSNDVDFRARVHSAEEADFLAAHVAGRAMEVVYADLERAPMVLLAGLEPEEESAAVFLRLRKGVRKNRVAVASLAPFASRGLRKLDGTLLRAAPGTETDWLRALAEDIDGPGEEAAERAADLGETGRAVHRALRTPGALLLVGERLAGVPGALTAAADLAAATGARLAWVPRRAGERGAVEAGALPGLLPGGRPATDPAARAETAAVWRIAELPGGFGRDTAAIIDAAASGELDALVVGGVDPNDLPAPRRALAALERVPFLVSLEQRPSEVTALADVVLPVAAVAEKDGAFATWEGRLRPFRRALREDQHDRERLLPDLRVLDMLADAADVHLGLPDVYAARRELDELGTWQGERPTATLAAALPEPTATVPAPVAGEAVLAGWRQLLDESRLQEGEPHLAGTRHEALARLSAATAASVGVEAGAPLRVSGPDGHVELPLEITDMPDGVVWLPLGSVTSGVPRRTGALPGQLVRIEPGTRIARPAGGCGTGGGCACAPGRAAQPPAAGSDGEPSPLTEKGER</sequence>
<keyword evidence="3 12" id="KW-0004">4Fe-4S</keyword>
<dbReference type="PROSITE" id="PS51839">
    <property type="entry name" value="4FE4S_HC3"/>
    <property type="match status" value="1"/>
</dbReference>
<proteinExistence type="inferred from homology"/>
<comment type="caution">
    <text evidence="17">The sequence shown here is derived from an EMBL/GenBank/DDBJ whole genome shotgun (WGS) entry which is preliminary data.</text>
</comment>
<keyword evidence="8 12" id="KW-0408">Iron</keyword>
<comment type="catalytic activity">
    <reaction evidence="11 12">
        <text>a quinone + NADH + 5 H(+)(in) = a quinol + NAD(+) + 4 H(+)(out)</text>
        <dbReference type="Rhea" id="RHEA:57888"/>
        <dbReference type="ChEBI" id="CHEBI:15378"/>
        <dbReference type="ChEBI" id="CHEBI:24646"/>
        <dbReference type="ChEBI" id="CHEBI:57540"/>
        <dbReference type="ChEBI" id="CHEBI:57945"/>
        <dbReference type="ChEBI" id="CHEBI:132124"/>
    </reaction>
</comment>
<dbReference type="Gene3D" id="2.20.25.90">
    <property type="entry name" value="ADC-like domains"/>
    <property type="match status" value="1"/>
</dbReference>
<dbReference type="CDD" id="cd00207">
    <property type="entry name" value="fer2"/>
    <property type="match status" value="1"/>
</dbReference>
<protein>
    <recommendedName>
        <fullName evidence="12">NADH-quinone oxidoreductase</fullName>
        <ecNumber evidence="12">7.1.1.-</ecNumber>
    </recommendedName>
</protein>
<dbReference type="PROSITE" id="PS00642">
    <property type="entry name" value="COMPLEX1_75K_2"/>
    <property type="match status" value="1"/>
</dbReference>
<dbReference type="SUPFAM" id="SSF54292">
    <property type="entry name" value="2Fe-2S ferredoxin-like"/>
    <property type="match status" value="1"/>
</dbReference>
<dbReference type="InterPro" id="IPR010228">
    <property type="entry name" value="NADH_UbQ_OxRdtase_Gsu"/>
</dbReference>
<dbReference type="FunFam" id="3.30.70.20:FF:000016">
    <property type="entry name" value="NADH-quinone oxidoreductase"/>
    <property type="match status" value="1"/>
</dbReference>
<dbReference type="SUPFAM" id="SSF53706">
    <property type="entry name" value="Formate dehydrogenase/DMSO reductase, domains 1-3"/>
    <property type="match status" value="1"/>
</dbReference>
<dbReference type="EC" id="7.1.1.-" evidence="12"/>
<dbReference type="SMART" id="SM00929">
    <property type="entry name" value="NADH-G_4Fe-4S_3"/>
    <property type="match status" value="1"/>
</dbReference>
<evidence type="ECO:0000259" key="16">
    <source>
        <dbReference type="PROSITE" id="PS51839"/>
    </source>
</evidence>
<evidence type="ECO:0000313" key="18">
    <source>
        <dbReference type="Proteomes" id="UP000567795"/>
    </source>
</evidence>
<evidence type="ECO:0000256" key="9">
    <source>
        <dbReference type="ARBA" id="ARBA00023014"/>
    </source>
</evidence>
<dbReference type="SUPFAM" id="SSF50692">
    <property type="entry name" value="ADC-like"/>
    <property type="match status" value="1"/>
</dbReference>
<comment type="cofactor">
    <cofactor evidence="12">
        <name>[2Fe-2S] cluster</name>
        <dbReference type="ChEBI" id="CHEBI:190135"/>
    </cofactor>
    <text evidence="12">Binds 1 [2Fe-2S] cluster per subunit.</text>
</comment>
<feature type="region of interest" description="Disordered" evidence="13">
    <location>
        <begin position="852"/>
        <end position="877"/>
    </location>
</feature>
<dbReference type="GO" id="GO:0008137">
    <property type="term" value="F:NADH dehydrogenase (ubiquinone) activity"/>
    <property type="evidence" value="ECO:0007669"/>
    <property type="project" value="UniProtKB-UniRule"/>
</dbReference>
<dbReference type="Pfam" id="PF13510">
    <property type="entry name" value="Fer2_4"/>
    <property type="match status" value="1"/>
</dbReference>
<evidence type="ECO:0000259" key="14">
    <source>
        <dbReference type="PROSITE" id="PS51085"/>
    </source>
</evidence>
<dbReference type="Gene3D" id="3.30.70.20">
    <property type="match status" value="1"/>
</dbReference>
<dbReference type="GO" id="GO:0016020">
    <property type="term" value="C:membrane"/>
    <property type="evidence" value="ECO:0007669"/>
    <property type="project" value="InterPro"/>
</dbReference>
<evidence type="ECO:0000256" key="10">
    <source>
        <dbReference type="ARBA" id="ARBA00023027"/>
    </source>
</evidence>
<keyword evidence="9 12" id="KW-0411">Iron-sulfur</keyword>
<dbReference type="Pfam" id="PF00384">
    <property type="entry name" value="Molybdopterin"/>
    <property type="match status" value="1"/>
</dbReference>
<dbReference type="InterPro" id="IPR019574">
    <property type="entry name" value="NADH_UbQ_OxRdtase_Gsu_4Fe4S-bd"/>
</dbReference>
<dbReference type="InterPro" id="IPR054351">
    <property type="entry name" value="NADH_UbQ_OxRdtase_ferredoxin"/>
</dbReference>
<feature type="domain" description="4Fe-4S Mo/W bis-MGD-type" evidence="15">
    <location>
        <begin position="237"/>
        <end position="293"/>
    </location>
</feature>
<dbReference type="RefSeq" id="WP_179814497.1">
    <property type="nucleotide sequence ID" value="NZ_JACBZD010000001.1"/>
</dbReference>
<comment type="similarity">
    <text evidence="2 12">Belongs to the complex I 75 kDa subunit family.</text>
</comment>
<gene>
    <name evidence="17" type="ORF">FHU37_002778</name>
</gene>
<evidence type="ECO:0000256" key="6">
    <source>
        <dbReference type="ARBA" id="ARBA00022723"/>
    </source>
</evidence>
<dbReference type="Pfam" id="PF10588">
    <property type="entry name" value="NADH-G_4Fe-4S_3"/>
    <property type="match status" value="1"/>
</dbReference>
<dbReference type="InterPro" id="IPR036010">
    <property type="entry name" value="2Fe-2S_ferredoxin-like_sf"/>
</dbReference>
<evidence type="ECO:0000256" key="1">
    <source>
        <dbReference type="ARBA" id="ARBA00001966"/>
    </source>
</evidence>
<keyword evidence="10 12" id="KW-0520">NAD</keyword>
<organism evidence="17 18">
    <name type="scientific">Allostreptomyces psammosilenae</name>
    <dbReference type="NCBI Taxonomy" id="1892865"/>
    <lineage>
        <taxon>Bacteria</taxon>
        <taxon>Bacillati</taxon>
        <taxon>Actinomycetota</taxon>
        <taxon>Actinomycetes</taxon>
        <taxon>Kitasatosporales</taxon>
        <taxon>Streptomycetaceae</taxon>
        <taxon>Allostreptomyces</taxon>
    </lineage>
</organism>
<dbReference type="InterPro" id="IPR006656">
    <property type="entry name" value="Mopterin_OxRdtase"/>
</dbReference>